<dbReference type="EMBL" id="QJNU01000147">
    <property type="protein sequence ID" value="RYP05953.1"/>
    <property type="molecule type" value="Genomic_DNA"/>
</dbReference>
<dbReference type="Gene3D" id="3.40.50.150">
    <property type="entry name" value="Vaccinia Virus protein VP39"/>
    <property type="match status" value="1"/>
</dbReference>
<organism evidence="1 2">
    <name type="scientific">Monosporascus ibericus</name>
    <dbReference type="NCBI Taxonomy" id="155417"/>
    <lineage>
        <taxon>Eukaryota</taxon>
        <taxon>Fungi</taxon>
        <taxon>Dikarya</taxon>
        <taxon>Ascomycota</taxon>
        <taxon>Pezizomycotina</taxon>
        <taxon>Sordariomycetes</taxon>
        <taxon>Xylariomycetidae</taxon>
        <taxon>Xylariales</taxon>
        <taxon>Xylariales incertae sedis</taxon>
        <taxon>Monosporascus</taxon>
    </lineage>
</organism>
<dbReference type="AlphaFoldDB" id="A0A4Q4TL07"/>
<dbReference type="OrthoDB" id="194386at2759"/>
<evidence type="ECO:0000313" key="2">
    <source>
        <dbReference type="Proteomes" id="UP000293360"/>
    </source>
</evidence>
<dbReference type="PANTHER" id="PTHR14614">
    <property type="entry name" value="HEPATOCELLULAR CARCINOMA-ASSOCIATED ANTIGEN"/>
    <property type="match status" value="1"/>
</dbReference>
<sequence>MLGNHESKDGADRFCRQYLQQERDLDYPSAAVLQEAYTQNLLYERLFADGAVAYPPPPRYRLRVLKELVKRIEASIDDWDQYGVSDDLMSSLSELLALPLPSELAAAQQKSYVTYSPSLLDQSRPSSSPHQITLLESRNLISAAGTTGLRTWEAALHLGQYLCTNPALIQGKRMLELGAGTGYLSILCAKFLETTQVIASDGSDDVVANLPDNFFVNGLQDSERISAMDLKWGYGLMGTEEAEWNGGRPIDIVLGADITYDKSIIPALAGTLDDLFGMFPEVKILIAATERNRETFDAFLDVCQGRNFAVDEVNFKFNNAIEASLLRDAFSVVHPKHKIPHSYRKCSAQFMSRIGVTKGFLDRQMCNRLGVLVA</sequence>
<evidence type="ECO:0008006" key="3">
    <source>
        <dbReference type="Google" id="ProtNLM"/>
    </source>
</evidence>
<reference evidence="1 2" key="1">
    <citation type="submission" date="2018-06" db="EMBL/GenBank/DDBJ databases">
        <title>Complete Genomes of Monosporascus.</title>
        <authorList>
            <person name="Robinson A.J."/>
            <person name="Natvig D.O."/>
        </authorList>
    </citation>
    <scope>NUCLEOTIDE SEQUENCE [LARGE SCALE GENOMIC DNA]</scope>
    <source>
        <strain evidence="1 2">CBS 110550</strain>
    </source>
</reference>
<accession>A0A4Q4TL07</accession>
<dbReference type="InterPro" id="IPR019410">
    <property type="entry name" value="Methyltransf_16"/>
</dbReference>
<dbReference type="PANTHER" id="PTHR14614:SF130">
    <property type="entry name" value="PROTEIN-LYSINE N-METHYLTRANSFERASE EEF2KMT"/>
    <property type="match status" value="1"/>
</dbReference>
<dbReference type="Proteomes" id="UP000293360">
    <property type="component" value="Unassembled WGS sequence"/>
</dbReference>
<proteinExistence type="predicted"/>
<dbReference type="Pfam" id="PF10294">
    <property type="entry name" value="Methyltransf_16"/>
    <property type="match status" value="1"/>
</dbReference>
<dbReference type="STRING" id="155417.A0A4Q4TL07"/>
<evidence type="ECO:0000313" key="1">
    <source>
        <dbReference type="EMBL" id="RYP05953.1"/>
    </source>
</evidence>
<protein>
    <recommendedName>
        <fullName evidence="3">FAM86 N-terminal domain-containing protein</fullName>
    </recommendedName>
</protein>
<dbReference type="GO" id="GO:0005737">
    <property type="term" value="C:cytoplasm"/>
    <property type="evidence" value="ECO:0007669"/>
    <property type="project" value="TreeGrafter"/>
</dbReference>
<dbReference type="GO" id="GO:0008757">
    <property type="term" value="F:S-adenosylmethionine-dependent methyltransferase activity"/>
    <property type="evidence" value="ECO:0007669"/>
    <property type="project" value="UniProtKB-ARBA"/>
</dbReference>
<keyword evidence="2" id="KW-1185">Reference proteome</keyword>
<name>A0A4Q4TL07_9PEZI</name>
<gene>
    <name evidence="1" type="ORF">DL764_003457</name>
</gene>
<dbReference type="SUPFAM" id="SSF53335">
    <property type="entry name" value="S-adenosyl-L-methionine-dependent methyltransferases"/>
    <property type="match status" value="1"/>
</dbReference>
<comment type="caution">
    <text evidence="1">The sequence shown here is derived from an EMBL/GenBank/DDBJ whole genome shotgun (WGS) entry which is preliminary data.</text>
</comment>
<dbReference type="InterPro" id="IPR029063">
    <property type="entry name" value="SAM-dependent_MTases_sf"/>
</dbReference>